<dbReference type="Proteomes" id="UP000821656">
    <property type="component" value="Unassembled WGS sequence"/>
</dbReference>
<reference evidence="2" key="1">
    <citation type="submission" date="2020-05" db="EMBL/GenBank/DDBJ databases">
        <title>Genomic insights into acetone-butanol-ethanol (ABE) fermentation by sequencing solventogenic clostridia strains.</title>
        <authorList>
            <person name="Brown S."/>
        </authorList>
    </citation>
    <scope>NUCLEOTIDE SEQUENCE</scope>
    <source>
        <strain evidence="2">DJ126</strain>
    </source>
</reference>
<sequence length="268" mass="30770">MKVNYIEKGNKSANTVIFLHACGVSSWMWYEQENAFKDYHCIYIDLPQHGESLRSGKFTINNAAESVVEIIKKKANNSKAILIGHETGAKVALDVLKKHKELIGGVVLSSVTLRSQFEAKLHKIIPHKWMIGIFKLKYKVMKYEWYRKIAIEAYGITGENNIKKYLDELVMYSPDQLLDIITESFIKPFYMDKLKGIEVPTLILVGEKELKAVTESAKDLGKLFINSEIFTIRGGNQNHPRQCYDQFNSIVKGWIENKLDLNESFKMD</sequence>
<feature type="domain" description="AB hydrolase-1" evidence="1">
    <location>
        <begin position="14"/>
        <end position="111"/>
    </location>
</feature>
<accession>A0A9Q5CTM3</accession>
<dbReference type="Pfam" id="PF00561">
    <property type="entry name" value="Abhydrolase_1"/>
    <property type="match status" value="1"/>
</dbReference>
<dbReference type="PANTHER" id="PTHR43798:SF33">
    <property type="entry name" value="HYDROLASE, PUTATIVE (AFU_ORTHOLOGUE AFUA_2G14860)-RELATED"/>
    <property type="match status" value="1"/>
</dbReference>
<dbReference type="EMBL" id="JABSXK010000001">
    <property type="protein sequence ID" value="NRV12370.1"/>
    <property type="molecule type" value="Genomic_DNA"/>
</dbReference>
<dbReference type="PANTHER" id="PTHR43798">
    <property type="entry name" value="MONOACYLGLYCEROL LIPASE"/>
    <property type="match status" value="1"/>
</dbReference>
<proteinExistence type="predicted"/>
<name>A0A9Q5CTM3_CLOBE</name>
<dbReference type="InterPro" id="IPR029058">
    <property type="entry name" value="AB_hydrolase_fold"/>
</dbReference>
<dbReference type="RefSeq" id="WP_077306209.1">
    <property type="nucleotide sequence ID" value="NZ_CP016090.1"/>
</dbReference>
<evidence type="ECO:0000313" key="2">
    <source>
        <dbReference type="EMBL" id="NRV12370.1"/>
    </source>
</evidence>
<dbReference type="AlphaFoldDB" id="A0A9Q5CTM3"/>
<dbReference type="InterPro" id="IPR000073">
    <property type="entry name" value="AB_hydrolase_1"/>
</dbReference>
<dbReference type="SUPFAM" id="SSF53474">
    <property type="entry name" value="alpha/beta-Hydrolases"/>
    <property type="match status" value="1"/>
</dbReference>
<evidence type="ECO:0000259" key="1">
    <source>
        <dbReference type="Pfam" id="PF00561"/>
    </source>
</evidence>
<protein>
    <submittedName>
        <fullName evidence="2">Pimeloyl-ACP methyl ester carboxylesterase</fullName>
    </submittedName>
</protein>
<dbReference type="GO" id="GO:0016020">
    <property type="term" value="C:membrane"/>
    <property type="evidence" value="ECO:0007669"/>
    <property type="project" value="TreeGrafter"/>
</dbReference>
<organism evidence="2 3">
    <name type="scientific">Clostridium beijerinckii</name>
    <name type="common">Clostridium MP</name>
    <dbReference type="NCBI Taxonomy" id="1520"/>
    <lineage>
        <taxon>Bacteria</taxon>
        <taxon>Bacillati</taxon>
        <taxon>Bacillota</taxon>
        <taxon>Clostridia</taxon>
        <taxon>Eubacteriales</taxon>
        <taxon>Clostridiaceae</taxon>
        <taxon>Clostridium</taxon>
    </lineage>
</organism>
<comment type="caution">
    <text evidence="2">The sequence shown here is derived from an EMBL/GenBank/DDBJ whole genome shotgun (WGS) entry which is preliminary data.</text>
</comment>
<gene>
    <name evidence="2" type="ORF">DFH45_005333</name>
</gene>
<dbReference type="Gene3D" id="3.40.50.1820">
    <property type="entry name" value="alpha/beta hydrolase"/>
    <property type="match status" value="1"/>
</dbReference>
<dbReference type="InterPro" id="IPR050266">
    <property type="entry name" value="AB_hydrolase_sf"/>
</dbReference>
<evidence type="ECO:0000313" key="3">
    <source>
        <dbReference type="Proteomes" id="UP000821656"/>
    </source>
</evidence>